<evidence type="ECO:0000256" key="2">
    <source>
        <dbReference type="HAMAP-Rule" id="MF_00274"/>
    </source>
</evidence>
<accession>A0A9D1JXE4</accession>
<dbReference type="PIRSF" id="PIRSF004555">
    <property type="entry name" value="UCP004555"/>
    <property type="match status" value="1"/>
</dbReference>
<dbReference type="GO" id="GO:0043590">
    <property type="term" value="C:bacterial nucleoid"/>
    <property type="evidence" value="ECO:0007669"/>
    <property type="project" value="UniProtKB-UniRule"/>
</dbReference>
<sequence>MNMIQMMQQAQKMQKKFKETQDELANIEVSGQSAGGAVEVTFNGQGKFKSIKLKPEAINPDNPSSVDNDTLEMLEDLIIEAMTNATDKANAQMESKMKAITGGISIPGLF</sequence>
<proteinExistence type="inferred from homology"/>
<dbReference type="GO" id="GO:0003677">
    <property type="term" value="F:DNA binding"/>
    <property type="evidence" value="ECO:0007669"/>
    <property type="project" value="UniProtKB-UniRule"/>
</dbReference>
<dbReference type="PANTHER" id="PTHR33449:SF1">
    <property type="entry name" value="NUCLEOID-ASSOCIATED PROTEIN YBAB"/>
    <property type="match status" value="1"/>
</dbReference>
<dbReference type="HAMAP" id="MF_00274">
    <property type="entry name" value="DNA_YbaB_EbfC"/>
    <property type="match status" value="1"/>
</dbReference>
<evidence type="ECO:0000256" key="3">
    <source>
        <dbReference type="SAM" id="Coils"/>
    </source>
</evidence>
<dbReference type="NCBIfam" id="TIGR00103">
    <property type="entry name" value="DNA_YbaB_EbfC"/>
    <property type="match status" value="1"/>
</dbReference>
<evidence type="ECO:0000313" key="4">
    <source>
        <dbReference type="EMBL" id="HIS74060.1"/>
    </source>
</evidence>
<comment type="caution">
    <text evidence="4">The sequence shown here is derived from an EMBL/GenBank/DDBJ whole genome shotgun (WGS) entry which is preliminary data.</text>
</comment>
<dbReference type="InterPro" id="IPR004401">
    <property type="entry name" value="YbaB/EbfC"/>
</dbReference>
<comment type="subunit">
    <text evidence="2">Homodimer.</text>
</comment>
<keyword evidence="1 2" id="KW-0238">DNA-binding</keyword>
<dbReference type="EMBL" id="DVJQ01000029">
    <property type="protein sequence ID" value="HIS74060.1"/>
    <property type="molecule type" value="Genomic_DNA"/>
</dbReference>
<comment type="subcellular location">
    <subcellularLocation>
        <location evidence="2">Cytoplasm</location>
        <location evidence="2">Nucleoid</location>
    </subcellularLocation>
</comment>
<reference evidence="4" key="1">
    <citation type="submission" date="2020-10" db="EMBL/GenBank/DDBJ databases">
        <authorList>
            <person name="Gilroy R."/>
        </authorList>
    </citation>
    <scope>NUCLEOTIDE SEQUENCE</scope>
    <source>
        <strain evidence="4">CHK152-2871</strain>
    </source>
</reference>
<protein>
    <recommendedName>
        <fullName evidence="2">Nucleoid-associated protein IAA86_03455</fullName>
    </recommendedName>
</protein>
<dbReference type="PANTHER" id="PTHR33449">
    <property type="entry name" value="NUCLEOID-ASSOCIATED PROTEIN YBAB"/>
    <property type="match status" value="1"/>
</dbReference>
<reference evidence="4" key="2">
    <citation type="journal article" date="2021" name="PeerJ">
        <title>Extensive microbial diversity within the chicken gut microbiome revealed by metagenomics and culture.</title>
        <authorList>
            <person name="Gilroy R."/>
            <person name="Ravi A."/>
            <person name="Getino M."/>
            <person name="Pursley I."/>
            <person name="Horton D.L."/>
            <person name="Alikhan N.F."/>
            <person name="Baker D."/>
            <person name="Gharbi K."/>
            <person name="Hall N."/>
            <person name="Watson M."/>
            <person name="Adriaenssens E.M."/>
            <person name="Foster-Nyarko E."/>
            <person name="Jarju S."/>
            <person name="Secka A."/>
            <person name="Antonio M."/>
            <person name="Oren A."/>
            <person name="Chaudhuri R.R."/>
            <person name="La Ragione R."/>
            <person name="Hildebrand F."/>
            <person name="Pallen M.J."/>
        </authorList>
    </citation>
    <scope>NUCLEOTIDE SEQUENCE</scope>
    <source>
        <strain evidence="4">CHK152-2871</strain>
    </source>
</reference>
<dbReference type="Pfam" id="PF02575">
    <property type="entry name" value="YbaB_DNA_bd"/>
    <property type="match status" value="1"/>
</dbReference>
<dbReference type="SUPFAM" id="SSF82607">
    <property type="entry name" value="YbaB-like"/>
    <property type="match status" value="1"/>
</dbReference>
<comment type="function">
    <text evidence="2">Binds to DNA and alters its conformation. May be involved in regulation of gene expression, nucleoid organization and DNA protection.</text>
</comment>
<comment type="similarity">
    <text evidence="2">Belongs to the YbaB/EbfC family.</text>
</comment>
<keyword evidence="2" id="KW-0963">Cytoplasm</keyword>
<name>A0A9D1JXE4_9BACT</name>
<gene>
    <name evidence="4" type="ORF">IAA86_03455</name>
</gene>
<dbReference type="Gene3D" id="3.30.1310.10">
    <property type="entry name" value="Nucleoid-associated protein YbaB-like domain"/>
    <property type="match status" value="1"/>
</dbReference>
<feature type="coiled-coil region" evidence="3">
    <location>
        <begin position="3"/>
        <end position="30"/>
    </location>
</feature>
<dbReference type="InterPro" id="IPR036894">
    <property type="entry name" value="YbaB-like_sf"/>
</dbReference>
<organism evidence="4 5">
    <name type="scientific">Candidatus Galligastranaerophilus intestinavium</name>
    <dbReference type="NCBI Taxonomy" id="2840836"/>
    <lineage>
        <taxon>Bacteria</taxon>
        <taxon>Candidatus Galligastranaerophilus</taxon>
    </lineage>
</organism>
<evidence type="ECO:0000256" key="1">
    <source>
        <dbReference type="ARBA" id="ARBA00023125"/>
    </source>
</evidence>
<dbReference type="Proteomes" id="UP000886865">
    <property type="component" value="Unassembled WGS sequence"/>
</dbReference>
<dbReference type="AlphaFoldDB" id="A0A9D1JXE4"/>
<evidence type="ECO:0000313" key="5">
    <source>
        <dbReference type="Proteomes" id="UP000886865"/>
    </source>
</evidence>
<dbReference type="GO" id="GO:0005829">
    <property type="term" value="C:cytosol"/>
    <property type="evidence" value="ECO:0007669"/>
    <property type="project" value="TreeGrafter"/>
</dbReference>
<keyword evidence="3" id="KW-0175">Coiled coil</keyword>